<dbReference type="OrthoDB" id="281745at2"/>
<gene>
    <name evidence="2" type="ordered locus">Plabr_1017</name>
</gene>
<feature type="signal peptide" evidence="1">
    <location>
        <begin position="1"/>
        <end position="21"/>
    </location>
</feature>
<dbReference type="TCDB" id="9.B.163.1.7">
    <property type="family name" value="the putative beta barrel porin-7 (bbp7) family"/>
</dbReference>
<proteinExistence type="predicted"/>
<dbReference type="EMBL" id="CP002546">
    <property type="protein sequence ID" value="ADY58638.1"/>
    <property type="molecule type" value="Genomic_DNA"/>
</dbReference>
<accession>F0SJU9</accession>
<dbReference type="AlphaFoldDB" id="F0SJU9"/>
<keyword evidence="1" id="KW-0732">Signal</keyword>
<evidence type="ECO:0000256" key="1">
    <source>
        <dbReference type="SAM" id="SignalP"/>
    </source>
</evidence>
<sequence length="323" mass="35227">MRLSKICLGLMAAACSWNATAVQAELPNLDGLEVRTGAMFLHRSDNNDDTIMIGGPFPAGPVLDARDASPGSDTGWELAITGHLDEDRSIEFRYFHLDGFNFSTQLTDPSGIGFDVDPNGVGLFNATINGDINYTSELSNFELNLRNRVNNDVEFLYGVRHMRQEEELGGFFTAPGFPGTTNTVGFDTQNYLTGFQVGVDAVLFEHNRFRIEGVAKAGIYHNQINSTYSAVGTGDIASIDERAGNRKDVVSFVGEAELAAVYQATDQVSFRAAYQFLAMTNIATAPNQVQETDRTAPATTSVANSDCPIYNGLALQMEVWLYK</sequence>
<evidence type="ECO:0000313" key="2">
    <source>
        <dbReference type="EMBL" id="ADY58638.1"/>
    </source>
</evidence>
<dbReference type="Proteomes" id="UP000006860">
    <property type="component" value="Chromosome"/>
</dbReference>
<dbReference type="HOGENOM" id="CLU_860203_0_0_0"/>
<feature type="chain" id="PRO_5003260586" description="Signal peptide-domain containing protein" evidence="1">
    <location>
        <begin position="22"/>
        <end position="323"/>
    </location>
</feature>
<evidence type="ECO:0000313" key="3">
    <source>
        <dbReference type="Proteomes" id="UP000006860"/>
    </source>
</evidence>
<keyword evidence="3" id="KW-1185">Reference proteome</keyword>
<protein>
    <recommendedName>
        <fullName evidence="4">Signal peptide-domain containing protein</fullName>
    </recommendedName>
</protein>
<dbReference type="KEGG" id="pbs:Plabr_1017"/>
<evidence type="ECO:0008006" key="4">
    <source>
        <dbReference type="Google" id="ProtNLM"/>
    </source>
</evidence>
<organism evidence="2 3">
    <name type="scientific">Rubinisphaera brasiliensis (strain ATCC 49424 / DSM 5305 / JCM 21570 / IAM 15109 / NBRC 103401 / IFAM 1448)</name>
    <name type="common">Planctomyces brasiliensis</name>
    <dbReference type="NCBI Taxonomy" id="756272"/>
    <lineage>
        <taxon>Bacteria</taxon>
        <taxon>Pseudomonadati</taxon>
        <taxon>Planctomycetota</taxon>
        <taxon>Planctomycetia</taxon>
        <taxon>Planctomycetales</taxon>
        <taxon>Planctomycetaceae</taxon>
        <taxon>Rubinisphaera</taxon>
    </lineage>
</organism>
<reference evidence="3" key="1">
    <citation type="submission" date="2011-02" db="EMBL/GenBank/DDBJ databases">
        <title>The complete genome of Planctomyces brasiliensis DSM 5305.</title>
        <authorList>
            <person name="Lucas S."/>
            <person name="Copeland A."/>
            <person name="Lapidus A."/>
            <person name="Bruce D."/>
            <person name="Goodwin L."/>
            <person name="Pitluck S."/>
            <person name="Kyrpides N."/>
            <person name="Mavromatis K."/>
            <person name="Pagani I."/>
            <person name="Ivanova N."/>
            <person name="Ovchinnikova G."/>
            <person name="Lu M."/>
            <person name="Detter J.C."/>
            <person name="Han C."/>
            <person name="Land M."/>
            <person name="Hauser L."/>
            <person name="Markowitz V."/>
            <person name="Cheng J.-F."/>
            <person name="Hugenholtz P."/>
            <person name="Woyke T."/>
            <person name="Wu D."/>
            <person name="Tindall B."/>
            <person name="Pomrenke H.G."/>
            <person name="Brambilla E."/>
            <person name="Klenk H.-P."/>
            <person name="Eisen J.A."/>
        </authorList>
    </citation>
    <scope>NUCLEOTIDE SEQUENCE [LARGE SCALE GENOMIC DNA]</scope>
    <source>
        <strain evidence="3">ATCC 49424 / DSM 5305 / JCM 21570 / IAM 15109 / NBRC 103401 / IFAM 1448</strain>
    </source>
</reference>
<dbReference type="SUPFAM" id="SSF56935">
    <property type="entry name" value="Porins"/>
    <property type="match status" value="1"/>
</dbReference>
<dbReference type="RefSeq" id="WP_013627374.1">
    <property type="nucleotide sequence ID" value="NC_015174.1"/>
</dbReference>
<dbReference type="eggNOG" id="COG2067">
    <property type="taxonomic scope" value="Bacteria"/>
</dbReference>
<name>F0SJU9_RUBBR</name>